<gene>
    <name evidence="1" type="ORF">MGWOODY_Mmi269</name>
</gene>
<reference evidence="1" key="1">
    <citation type="submission" date="2015-10" db="EMBL/GenBank/DDBJ databases">
        <authorList>
            <person name="Gilbert D.G."/>
        </authorList>
    </citation>
    <scope>NUCLEOTIDE SEQUENCE</scope>
</reference>
<protein>
    <submittedName>
        <fullName evidence="1">Uncharacterized protein</fullName>
    </submittedName>
</protein>
<organism evidence="1">
    <name type="scientific">hydrothermal vent metagenome</name>
    <dbReference type="NCBI Taxonomy" id="652676"/>
    <lineage>
        <taxon>unclassified sequences</taxon>
        <taxon>metagenomes</taxon>
        <taxon>ecological metagenomes</taxon>
    </lineage>
</organism>
<accession>A0A170QCN1</accession>
<dbReference type="EMBL" id="FAXC01000217">
    <property type="protein sequence ID" value="CUV09317.1"/>
    <property type="molecule type" value="Genomic_DNA"/>
</dbReference>
<name>A0A170QCN1_9ZZZZ</name>
<proteinExistence type="predicted"/>
<dbReference type="AlphaFoldDB" id="A0A170QCN1"/>
<evidence type="ECO:0000313" key="1">
    <source>
        <dbReference type="EMBL" id="CUV09317.1"/>
    </source>
</evidence>
<sequence>MAFRIFLCILTLVFSTYLTAESIWVKYGWEIMDNGGDARALALGNTLTADGSSPIAVLWNPAHQTHQQSLPLIYGHQNRFAGLVSSDVLVFPLKTKMTIPLGLVILREAVSRIPDTRNLLLDWGADGMPGTMDFGEGNGVLDEGERLNLEDIKYFNQSQWAVHLSTSRNYKQFTIGIAAKGVLHNLGGYNGTGFGLDIGAKVSPWENGIIGLLITNCTTSWLLWENGTVERTIPGVNLGISHLFVFPETPFQVRINGGALLELGKQKSRYRAGMEVSYRSKFQVRFGRNNNRFLSTGLGLFWTNFSMDYAYRSSPVDTGFGASHIISFRIDPLWARNKLKTLL</sequence>